<dbReference type="GO" id="GO:0006596">
    <property type="term" value="P:polyamine biosynthetic process"/>
    <property type="evidence" value="ECO:0007669"/>
    <property type="project" value="UniProtKB-KW"/>
</dbReference>
<protein>
    <recommendedName>
        <fullName evidence="4">Spermine synthase</fullName>
    </recommendedName>
</protein>
<dbReference type="Proteomes" id="UP001162131">
    <property type="component" value="Unassembled WGS sequence"/>
</dbReference>
<organism evidence="2 3">
    <name type="scientific">Blepharisma stoltei</name>
    <dbReference type="NCBI Taxonomy" id="1481888"/>
    <lineage>
        <taxon>Eukaryota</taxon>
        <taxon>Sar</taxon>
        <taxon>Alveolata</taxon>
        <taxon>Ciliophora</taxon>
        <taxon>Postciliodesmatophora</taxon>
        <taxon>Heterotrichea</taxon>
        <taxon>Heterotrichida</taxon>
        <taxon>Blepharismidae</taxon>
        <taxon>Blepharisma</taxon>
    </lineage>
</organism>
<dbReference type="AlphaFoldDB" id="A0AAU9JVP2"/>
<comment type="caution">
    <text evidence="2">The sequence shown here is derived from an EMBL/GenBank/DDBJ whole genome shotgun (WGS) entry which is preliminary data.</text>
</comment>
<dbReference type="Gene3D" id="3.40.50.150">
    <property type="entry name" value="Vaccinia Virus protein VP39"/>
    <property type="match status" value="1"/>
</dbReference>
<proteinExistence type="predicted"/>
<name>A0AAU9JVP2_9CILI</name>
<dbReference type="CDD" id="cd02440">
    <property type="entry name" value="AdoMet_MTases"/>
    <property type="match status" value="1"/>
</dbReference>
<keyword evidence="3" id="KW-1185">Reference proteome</keyword>
<dbReference type="Pfam" id="PF01564">
    <property type="entry name" value="Spermine_synth"/>
    <property type="match status" value="1"/>
</dbReference>
<dbReference type="PANTHER" id="PTHR43317">
    <property type="entry name" value="THERMOSPERMINE SYNTHASE ACAULIS5"/>
    <property type="match status" value="1"/>
</dbReference>
<dbReference type="EMBL" id="CAJZBQ010000044">
    <property type="protein sequence ID" value="CAG9327503.1"/>
    <property type="molecule type" value="Genomic_DNA"/>
</dbReference>
<dbReference type="SUPFAM" id="SSF53335">
    <property type="entry name" value="S-adenosyl-L-methionine-dependent methyltransferases"/>
    <property type="match status" value="1"/>
</dbReference>
<sequence length="454" mass="51416">MEHSAIIKLSNGWVISLPGILSQNSFIPLSHGQRLDMFIYEAISEISPICQMKLMDSIGNEMLSQNSYGAFIIPLGLENSWQYTTHEGQDEILSQAEVSRLLLISLSDLFSEENIGALQYQFTEAALKFVPPLWLNSEIPFMTSEETGEKSLVYRIHDMIVEDIGDGDTYKRQLIFLSNPKLIQSEIRLKCVEDSENSLFSVGSCAVKWGNKIEPDYDFLTFECQRAFLVSLAFNLSKALNEISRILILGAGGCVLPTFFLKHFPNFEITAVDLNGELIDVCKRFFGVPNDNRLQIIIQDALNFVEASNNIYDLILLDICIALPGEPTPPMIFVDQSFLQKLYSLISDSGVLSINLIGNDGQIKKIIECVSLVFPYIYRNKCKEDSNQVIYCLKHEVDELKNIEKNMSEIERSKNWDLTMALAEYSTSIRKIEATDKVEKLLGPKSTKKKKRKK</sequence>
<evidence type="ECO:0008006" key="4">
    <source>
        <dbReference type="Google" id="ProtNLM"/>
    </source>
</evidence>
<dbReference type="PANTHER" id="PTHR43317:SF1">
    <property type="entry name" value="THERMOSPERMINE SYNTHASE ACAULIS5"/>
    <property type="match status" value="1"/>
</dbReference>
<evidence type="ECO:0000313" key="2">
    <source>
        <dbReference type="EMBL" id="CAG9327503.1"/>
    </source>
</evidence>
<evidence type="ECO:0000313" key="3">
    <source>
        <dbReference type="Proteomes" id="UP001162131"/>
    </source>
</evidence>
<keyword evidence="1" id="KW-0620">Polyamine biosynthesis</keyword>
<reference evidence="2" key="1">
    <citation type="submission" date="2021-09" db="EMBL/GenBank/DDBJ databases">
        <authorList>
            <consortium name="AG Swart"/>
            <person name="Singh M."/>
            <person name="Singh A."/>
            <person name="Seah K."/>
            <person name="Emmerich C."/>
        </authorList>
    </citation>
    <scope>NUCLEOTIDE SEQUENCE</scope>
    <source>
        <strain evidence="2">ATCC30299</strain>
    </source>
</reference>
<evidence type="ECO:0000256" key="1">
    <source>
        <dbReference type="ARBA" id="ARBA00023115"/>
    </source>
</evidence>
<accession>A0AAU9JVP2</accession>
<dbReference type="InterPro" id="IPR029063">
    <property type="entry name" value="SAM-dependent_MTases_sf"/>
</dbReference>
<gene>
    <name evidence="2" type="ORF">BSTOLATCC_MIC44138</name>
</gene>